<dbReference type="PANTHER" id="PTHR47623">
    <property type="entry name" value="OS09G0287300 PROTEIN"/>
    <property type="match status" value="1"/>
</dbReference>
<dbReference type="RefSeq" id="WP_126120887.1">
    <property type="nucleotide sequence ID" value="NZ_RXHJ01000008.1"/>
</dbReference>
<dbReference type="AlphaFoldDB" id="A0A430HYA5"/>
<evidence type="ECO:0000313" key="3">
    <source>
        <dbReference type="Proteomes" id="UP000274907"/>
    </source>
</evidence>
<reference evidence="2 3" key="1">
    <citation type="submission" date="2018-12" db="EMBL/GenBank/DDBJ databases">
        <title>YIM 101343 draft genome.</title>
        <authorList>
            <person name="Chen X."/>
        </authorList>
    </citation>
    <scope>NUCLEOTIDE SEQUENCE [LARGE SCALE GENOMIC DNA]</scope>
    <source>
        <strain evidence="2 3">YIM 101343</strain>
    </source>
</reference>
<evidence type="ECO:0000256" key="1">
    <source>
        <dbReference type="SAM" id="MobiDB-lite"/>
    </source>
</evidence>
<sequence length="170" mass="18854">MPTHHRLLVMRHSKSSWSTPSPDHRRPLNKRGQRDGLAAGEWLAKNIGTIDHVLCSTATRTRLSWERAKAGGATARGISFHDEMYESEVASFWPLLAQLPESIGTALFLGHWPGVEDLSRRLAEPDDHPGWESMDVKFPTSAIAVLEIPAAWKELSPGAARLSDYVIPRG</sequence>
<evidence type="ECO:0000313" key="2">
    <source>
        <dbReference type="EMBL" id="RSZ63198.1"/>
    </source>
</evidence>
<dbReference type="InterPro" id="IPR029033">
    <property type="entry name" value="His_PPase_superfam"/>
</dbReference>
<dbReference type="InterPro" id="IPR013078">
    <property type="entry name" value="His_Pase_superF_clade-1"/>
</dbReference>
<dbReference type="OrthoDB" id="9810154at2"/>
<gene>
    <name evidence="2" type="ORF">EAH68_08450</name>
</gene>
<keyword evidence="3" id="KW-1185">Reference proteome</keyword>
<dbReference type="CDD" id="cd07067">
    <property type="entry name" value="HP_PGM_like"/>
    <property type="match status" value="1"/>
</dbReference>
<proteinExistence type="predicted"/>
<protein>
    <submittedName>
        <fullName evidence="2">Histidine phosphatase family protein</fullName>
    </submittedName>
</protein>
<dbReference type="PANTHER" id="PTHR47623:SF1">
    <property type="entry name" value="OS09G0287300 PROTEIN"/>
    <property type="match status" value="1"/>
</dbReference>
<feature type="region of interest" description="Disordered" evidence="1">
    <location>
        <begin position="10"/>
        <end position="34"/>
    </location>
</feature>
<dbReference type="EMBL" id="RXHJ01000008">
    <property type="protein sequence ID" value="RSZ63198.1"/>
    <property type="molecule type" value="Genomic_DNA"/>
</dbReference>
<accession>A0A430HYA5</accession>
<comment type="caution">
    <text evidence="2">The sequence shown here is derived from an EMBL/GenBank/DDBJ whole genome shotgun (WGS) entry which is preliminary data.</text>
</comment>
<name>A0A430HYA5_9CORY</name>
<dbReference type="Gene3D" id="3.40.50.1240">
    <property type="entry name" value="Phosphoglycerate mutase-like"/>
    <property type="match status" value="1"/>
</dbReference>
<dbReference type="SUPFAM" id="SSF53254">
    <property type="entry name" value="Phosphoglycerate mutase-like"/>
    <property type="match status" value="1"/>
</dbReference>
<organism evidence="2 3">
    <name type="scientific">Corynebacterium hylobatis</name>
    <dbReference type="NCBI Taxonomy" id="1859290"/>
    <lineage>
        <taxon>Bacteria</taxon>
        <taxon>Bacillati</taxon>
        <taxon>Actinomycetota</taxon>
        <taxon>Actinomycetes</taxon>
        <taxon>Mycobacteriales</taxon>
        <taxon>Corynebacteriaceae</taxon>
        <taxon>Corynebacterium</taxon>
    </lineage>
</organism>
<dbReference type="Proteomes" id="UP000274907">
    <property type="component" value="Unassembled WGS sequence"/>
</dbReference>